<keyword evidence="2" id="KW-0732">Signal</keyword>
<feature type="region of interest" description="Disordered" evidence="1">
    <location>
        <begin position="117"/>
        <end position="172"/>
    </location>
</feature>
<sequence length="302" mass="33055">MKKWFITFCALGLISTQAQAADAASYQEDSQYKNIEYEVKVVNANHYGDLLADFKDEISQANIHSLKELSTKLPSSKEELEKFITAHLKGYNNNTQVEKTAPLAPSENETTNELLVKDKKTEETTEAVIPSTSNSGKGQVEAPVVKPPTSPTAPSVPSEEVQKSANATSKPVVKEGTVSAFETEVVELTNAERAKNGLAPLQAYEPLMKVAGAKSQDMAANNYFSHTSPTYGSPFDQIKASGITYRAAGENIAQGQRTPEEVVQAWMNSEGHRANILNTSYTHIGVGYVEDGNYWTQQFIQR</sequence>
<evidence type="ECO:0000313" key="5">
    <source>
        <dbReference type="Proteomes" id="UP000030408"/>
    </source>
</evidence>
<dbReference type="Pfam" id="PF00188">
    <property type="entry name" value="CAP"/>
    <property type="match status" value="1"/>
</dbReference>
<name>A0A0A3HWU9_9BACL</name>
<protein>
    <recommendedName>
        <fullName evidence="3">SCP domain-containing protein</fullName>
    </recommendedName>
</protein>
<accession>A0A0A3HWU9</accession>
<comment type="caution">
    <text evidence="4">The sequence shown here is derived from an EMBL/GenBank/DDBJ whole genome shotgun (WGS) entry which is preliminary data.</text>
</comment>
<proteinExistence type="predicted"/>
<dbReference type="eggNOG" id="COG2340">
    <property type="taxonomic scope" value="Bacteria"/>
</dbReference>
<dbReference type="NCBIfam" id="TIGR02909">
    <property type="entry name" value="spore_YkwD"/>
    <property type="match status" value="1"/>
</dbReference>
<organism evidence="4 5">
    <name type="scientific">Ureibacillus sinduriensis BLB-1 = JCM 15800</name>
    <dbReference type="NCBI Taxonomy" id="1384057"/>
    <lineage>
        <taxon>Bacteria</taxon>
        <taxon>Bacillati</taxon>
        <taxon>Bacillota</taxon>
        <taxon>Bacilli</taxon>
        <taxon>Bacillales</taxon>
        <taxon>Caryophanaceae</taxon>
        <taxon>Ureibacillus</taxon>
    </lineage>
</organism>
<dbReference type="InterPro" id="IPR035940">
    <property type="entry name" value="CAP_sf"/>
</dbReference>
<keyword evidence="5" id="KW-1185">Reference proteome</keyword>
<dbReference type="CDD" id="cd05379">
    <property type="entry name" value="CAP_bacterial"/>
    <property type="match status" value="1"/>
</dbReference>
<evidence type="ECO:0000256" key="2">
    <source>
        <dbReference type="SAM" id="SignalP"/>
    </source>
</evidence>
<feature type="signal peptide" evidence="2">
    <location>
        <begin position="1"/>
        <end position="20"/>
    </location>
</feature>
<dbReference type="PANTHER" id="PTHR31157">
    <property type="entry name" value="SCP DOMAIN-CONTAINING PROTEIN"/>
    <property type="match status" value="1"/>
</dbReference>
<evidence type="ECO:0000256" key="1">
    <source>
        <dbReference type="SAM" id="MobiDB-lite"/>
    </source>
</evidence>
<evidence type="ECO:0000259" key="3">
    <source>
        <dbReference type="Pfam" id="PF00188"/>
    </source>
</evidence>
<dbReference type="InterPro" id="IPR014044">
    <property type="entry name" value="CAP_dom"/>
</dbReference>
<dbReference type="Proteomes" id="UP000030408">
    <property type="component" value="Unassembled WGS sequence"/>
</dbReference>
<dbReference type="InterPro" id="IPR014258">
    <property type="entry name" value="CAP_domain_YkwD-like"/>
</dbReference>
<dbReference type="STRING" id="1384057.CD33_04360"/>
<dbReference type="PANTHER" id="PTHR31157:SF1">
    <property type="entry name" value="SCP DOMAIN-CONTAINING PROTEIN"/>
    <property type="match status" value="1"/>
</dbReference>
<reference evidence="4 5" key="1">
    <citation type="submission" date="2014-02" db="EMBL/GenBank/DDBJ databases">
        <title>Draft genome sequence of Lysinibacillus sinduriensis JCM 15800.</title>
        <authorList>
            <person name="Zhang F."/>
            <person name="Wang G."/>
            <person name="Zhang L."/>
        </authorList>
    </citation>
    <scope>NUCLEOTIDE SEQUENCE [LARGE SCALE GENOMIC DNA]</scope>
    <source>
        <strain evidence="4 5">JCM 15800</strain>
    </source>
</reference>
<dbReference type="RefSeq" id="WP_036198499.1">
    <property type="nucleotide sequence ID" value="NZ_AVCY01000014.1"/>
</dbReference>
<dbReference type="OrthoDB" id="9783944at2"/>
<dbReference type="EMBL" id="JPVO01000042">
    <property type="protein sequence ID" value="KGR76914.1"/>
    <property type="molecule type" value="Genomic_DNA"/>
</dbReference>
<dbReference type="SUPFAM" id="SSF55797">
    <property type="entry name" value="PR-1-like"/>
    <property type="match status" value="1"/>
</dbReference>
<feature type="domain" description="SCP" evidence="3">
    <location>
        <begin position="187"/>
        <end position="299"/>
    </location>
</feature>
<feature type="chain" id="PRO_5039616426" description="SCP domain-containing protein" evidence="2">
    <location>
        <begin position="21"/>
        <end position="302"/>
    </location>
</feature>
<dbReference type="Gene3D" id="3.40.33.10">
    <property type="entry name" value="CAP"/>
    <property type="match status" value="1"/>
</dbReference>
<gene>
    <name evidence="4" type="ORF">CD33_04360</name>
</gene>
<evidence type="ECO:0000313" key="4">
    <source>
        <dbReference type="EMBL" id="KGR76914.1"/>
    </source>
</evidence>
<dbReference type="AlphaFoldDB" id="A0A0A3HWU9"/>